<dbReference type="GO" id="GO:0005198">
    <property type="term" value="F:structural molecule activity"/>
    <property type="evidence" value="ECO:0007669"/>
    <property type="project" value="UniProtKB-UniRule"/>
</dbReference>
<protein>
    <recommendedName>
        <fullName evidence="4 7">Flagellar hook-associated protein 1</fullName>
        <shortName evidence="7">HAP1</shortName>
    </recommendedName>
</protein>
<dbReference type="GO" id="GO:0009424">
    <property type="term" value="C:bacterial-type flagellum hook"/>
    <property type="evidence" value="ECO:0007669"/>
    <property type="project" value="UniProtKB-UniRule"/>
</dbReference>
<sequence length="178" mass="18954">MDMINIGYSGASTAQVELNVTAQNTANAMTTGYTRQVAEISTIGASGGSPNSAGNGVQVDSIRRVSNQYQVNQVWYAASDYGYYSTQQGYLTQLEAVLSDDNSSLSGGFDNFFAALNEATTSPDDSALREQVISEAGALSLRIDNTLDYIDSQSTGNHQSAAGDGIANQYADQRHRQL</sequence>
<evidence type="ECO:0000313" key="9">
    <source>
        <dbReference type="EMBL" id="BBU86378.1"/>
    </source>
</evidence>
<proteinExistence type="inferred from homology"/>
<dbReference type="InterPro" id="IPR053927">
    <property type="entry name" value="FlgK_helical"/>
</dbReference>
<evidence type="ECO:0000256" key="1">
    <source>
        <dbReference type="ARBA" id="ARBA00004365"/>
    </source>
</evidence>
<evidence type="ECO:0000313" key="10">
    <source>
        <dbReference type="Proteomes" id="UP000467488"/>
    </source>
</evidence>
<evidence type="ECO:0000256" key="3">
    <source>
        <dbReference type="ARBA" id="ARBA00009677"/>
    </source>
</evidence>
<dbReference type="PANTHER" id="PTHR30033:SF1">
    <property type="entry name" value="FLAGELLAR HOOK-ASSOCIATED PROTEIN 1"/>
    <property type="match status" value="1"/>
</dbReference>
<organism evidence="9 10">
    <name type="scientific">Escherichia coli</name>
    <dbReference type="NCBI Taxonomy" id="562"/>
    <lineage>
        <taxon>Bacteria</taxon>
        <taxon>Pseudomonadati</taxon>
        <taxon>Pseudomonadota</taxon>
        <taxon>Gammaproteobacteria</taxon>
        <taxon>Enterobacterales</taxon>
        <taxon>Enterobacteriaceae</taxon>
        <taxon>Escherichia</taxon>
    </lineage>
</organism>
<evidence type="ECO:0000256" key="7">
    <source>
        <dbReference type="RuleBase" id="RU362065"/>
    </source>
</evidence>
<evidence type="ECO:0000259" key="8">
    <source>
        <dbReference type="Pfam" id="PF22638"/>
    </source>
</evidence>
<keyword evidence="5 7" id="KW-0964">Secreted</keyword>
<dbReference type="PANTHER" id="PTHR30033">
    <property type="entry name" value="FLAGELLAR HOOK-ASSOCIATED PROTEIN 1"/>
    <property type="match status" value="1"/>
</dbReference>
<dbReference type="Pfam" id="PF22638">
    <property type="entry name" value="FlgK_D1"/>
    <property type="match status" value="1"/>
</dbReference>
<name>A0A8S0G2Y8_ECOLX</name>
<evidence type="ECO:0000256" key="6">
    <source>
        <dbReference type="ARBA" id="ARBA00023143"/>
    </source>
</evidence>
<dbReference type="GO" id="GO:0044780">
    <property type="term" value="P:bacterial-type flagellum assembly"/>
    <property type="evidence" value="ECO:0007669"/>
    <property type="project" value="InterPro"/>
</dbReference>
<dbReference type="AlphaFoldDB" id="A0A8S0G2Y8"/>
<dbReference type="InterPro" id="IPR002371">
    <property type="entry name" value="FlgK"/>
</dbReference>
<comment type="subcellular location">
    <subcellularLocation>
        <location evidence="1 7">Bacterial flagellum</location>
    </subcellularLocation>
    <subcellularLocation>
        <location evidence="2 7">Secreted</location>
    </subcellularLocation>
</comment>
<gene>
    <name evidence="7" type="primary">flgK</name>
    <name evidence="9" type="ORF">EIMP300_77780</name>
</gene>
<reference evidence="9 10" key="1">
    <citation type="submission" date="2020-01" db="EMBL/GenBank/DDBJ databases">
        <title>Dynamics of blaIMP-6 dissemination in carbapenem resistant Enterobacteriacea isolated from regional surveillance in Osaka, Japan.</title>
        <authorList>
            <person name="Abe R."/>
            <person name="Akeda Y."/>
            <person name="Sugawara Y."/>
            <person name="Yamamoto N."/>
            <person name="Tomono K."/>
            <person name="Takeuchi D."/>
            <person name="Kawahara R."/>
            <person name="Hamada S."/>
        </authorList>
    </citation>
    <scope>NUCLEOTIDE SEQUENCE [LARGE SCALE GENOMIC DNA]</scope>
    <source>
        <strain evidence="9 10">E300</strain>
    </source>
</reference>
<dbReference type="GO" id="GO:0005576">
    <property type="term" value="C:extracellular region"/>
    <property type="evidence" value="ECO:0007669"/>
    <property type="project" value="UniProtKB-SubCell"/>
</dbReference>
<dbReference type="Proteomes" id="UP000467488">
    <property type="component" value="Chromosome"/>
</dbReference>
<accession>A0A8S0G2Y8</accession>
<dbReference type="EMBL" id="AP022360">
    <property type="protein sequence ID" value="BBU86378.1"/>
    <property type="molecule type" value="Genomic_DNA"/>
</dbReference>
<feature type="domain" description="Flagellar hook-associated protein FlgK helical" evidence="8">
    <location>
        <begin position="91"/>
        <end position="161"/>
    </location>
</feature>
<comment type="similarity">
    <text evidence="3 7">Belongs to the flagella basal body rod proteins family.</text>
</comment>
<evidence type="ECO:0000256" key="2">
    <source>
        <dbReference type="ARBA" id="ARBA00004613"/>
    </source>
</evidence>
<evidence type="ECO:0000256" key="4">
    <source>
        <dbReference type="ARBA" id="ARBA00016244"/>
    </source>
</evidence>
<keyword evidence="6 7" id="KW-0975">Bacterial flagellum</keyword>
<dbReference type="PRINTS" id="PR01005">
    <property type="entry name" value="FLGHOOKAP1"/>
</dbReference>
<evidence type="ECO:0000256" key="5">
    <source>
        <dbReference type="ARBA" id="ARBA00022525"/>
    </source>
</evidence>